<feature type="transmembrane region" description="Helical" evidence="6">
    <location>
        <begin position="238"/>
        <end position="256"/>
    </location>
</feature>
<accession>A0A1C3RJ89</accession>
<dbReference type="STRING" id="1867952.MTBPR1_50074"/>
<comment type="subcellular location">
    <subcellularLocation>
        <location evidence="1">Membrane</location>
        <topology evidence="1">Multi-pass membrane protein</topology>
    </subcellularLocation>
</comment>
<proteinExistence type="inferred from homology"/>
<evidence type="ECO:0000313" key="9">
    <source>
        <dbReference type="Proteomes" id="UP000231658"/>
    </source>
</evidence>
<feature type="transmembrane region" description="Helical" evidence="6">
    <location>
        <begin position="46"/>
        <end position="64"/>
    </location>
</feature>
<evidence type="ECO:0000259" key="7">
    <source>
        <dbReference type="Pfam" id="PF00892"/>
    </source>
</evidence>
<organism evidence="8 9">
    <name type="scientific">Candidatus Terasakiella magnetica</name>
    <dbReference type="NCBI Taxonomy" id="1867952"/>
    <lineage>
        <taxon>Bacteria</taxon>
        <taxon>Pseudomonadati</taxon>
        <taxon>Pseudomonadota</taxon>
        <taxon>Alphaproteobacteria</taxon>
        <taxon>Rhodospirillales</taxon>
        <taxon>Terasakiellaceae</taxon>
        <taxon>Terasakiella</taxon>
    </lineage>
</organism>
<dbReference type="Proteomes" id="UP000231658">
    <property type="component" value="Unassembled WGS sequence"/>
</dbReference>
<dbReference type="InterPro" id="IPR037185">
    <property type="entry name" value="EmrE-like"/>
</dbReference>
<feature type="transmembrane region" description="Helical" evidence="6">
    <location>
        <begin position="180"/>
        <end position="202"/>
    </location>
</feature>
<evidence type="ECO:0000256" key="1">
    <source>
        <dbReference type="ARBA" id="ARBA00004141"/>
    </source>
</evidence>
<evidence type="ECO:0000256" key="6">
    <source>
        <dbReference type="SAM" id="Phobius"/>
    </source>
</evidence>
<protein>
    <recommendedName>
        <fullName evidence="7">EamA domain-containing protein</fullName>
    </recommendedName>
</protein>
<evidence type="ECO:0000256" key="5">
    <source>
        <dbReference type="ARBA" id="ARBA00023136"/>
    </source>
</evidence>
<keyword evidence="5 6" id="KW-0472">Membrane</keyword>
<dbReference type="AlphaFoldDB" id="A0A1C3RJ89"/>
<feature type="transmembrane region" description="Helical" evidence="6">
    <location>
        <begin position="149"/>
        <end position="168"/>
    </location>
</feature>
<keyword evidence="3 6" id="KW-0812">Transmembrane</keyword>
<feature type="transmembrane region" description="Helical" evidence="6">
    <location>
        <begin position="12"/>
        <end position="31"/>
    </location>
</feature>
<dbReference type="PANTHER" id="PTHR22911:SF6">
    <property type="entry name" value="SOLUTE CARRIER FAMILY 35 MEMBER G1"/>
    <property type="match status" value="1"/>
</dbReference>
<dbReference type="InterPro" id="IPR000620">
    <property type="entry name" value="EamA_dom"/>
</dbReference>
<dbReference type="OrthoDB" id="9810329at2"/>
<feature type="transmembrane region" description="Helical" evidence="6">
    <location>
        <begin position="125"/>
        <end position="143"/>
    </location>
</feature>
<dbReference type="RefSeq" id="WP_083223077.1">
    <property type="nucleotide sequence ID" value="NZ_FLYE01000044.1"/>
</dbReference>
<name>A0A1C3RJ89_9PROT</name>
<feature type="domain" description="EamA" evidence="7">
    <location>
        <begin position="10"/>
        <end position="140"/>
    </location>
</feature>
<feature type="transmembrane region" description="Helical" evidence="6">
    <location>
        <begin position="262"/>
        <end position="279"/>
    </location>
</feature>
<dbReference type="PANTHER" id="PTHR22911">
    <property type="entry name" value="ACYL-MALONYL CONDENSING ENZYME-RELATED"/>
    <property type="match status" value="1"/>
</dbReference>
<dbReference type="Pfam" id="PF00892">
    <property type="entry name" value="EamA"/>
    <property type="match status" value="2"/>
</dbReference>
<evidence type="ECO:0000256" key="2">
    <source>
        <dbReference type="ARBA" id="ARBA00009853"/>
    </source>
</evidence>
<keyword evidence="9" id="KW-1185">Reference proteome</keyword>
<dbReference type="SUPFAM" id="SSF103481">
    <property type="entry name" value="Multidrug resistance efflux transporter EmrE"/>
    <property type="match status" value="2"/>
</dbReference>
<feature type="domain" description="EamA" evidence="7">
    <location>
        <begin position="150"/>
        <end position="279"/>
    </location>
</feature>
<reference evidence="8 9" key="1">
    <citation type="submission" date="2016-07" db="EMBL/GenBank/DDBJ databases">
        <authorList>
            <person name="Lefevre C.T."/>
        </authorList>
    </citation>
    <scope>NUCLEOTIDE SEQUENCE [LARGE SCALE GENOMIC DNA]</scope>
    <source>
        <strain evidence="8">PR1</strain>
    </source>
</reference>
<feature type="transmembrane region" description="Helical" evidence="6">
    <location>
        <begin position="208"/>
        <end position="226"/>
    </location>
</feature>
<dbReference type="EMBL" id="FLYE01000044">
    <property type="protein sequence ID" value="SCA57318.1"/>
    <property type="molecule type" value="Genomic_DNA"/>
</dbReference>
<sequence length="296" mass="32617">METISPTTRAALWMVFFCATMACLSGMIRHLSPHIPALEMVFFRNFFGWLFMLPFIAHAGFSILKTKRIKMHGIRALFGTAAMSCWFLGVTLIPLSEATALGFTVPLFTTLGAALVLGETVRLHRWMALIVGFIGALVIIRPGLQEIEIGTMIVLASSVFIACALLSVKHLTSSEHPMAIVFYMGLFMSPLSLIGASTVWIWPQAEHYGWLVAMGVFASSGQIAMAKAMQAADASVSMPFNFSHMIFATFIGYFFFNEALDLWAWVGAIIIFSATIYIVRREAKLAKLAKLEKAKA</sequence>
<comment type="similarity">
    <text evidence="2">Belongs to the drug/metabolite transporter (DMT) superfamily. 10 TMS drug/metabolite exporter (DME) (TC 2.A.7.3) family.</text>
</comment>
<evidence type="ECO:0000256" key="4">
    <source>
        <dbReference type="ARBA" id="ARBA00022989"/>
    </source>
</evidence>
<keyword evidence="4 6" id="KW-1133">Transmembrane helix</keyword>
<feature type="transmembrane region" description="Helical" evidence="6">
    <location>
        <begin position="101"/>
        <end position="118"/>
    </location>
</feature>
<evidence type="ECO:0000313" key="8">
    <source>
        <dbReference type="EMBL" id="SCA57318.1"/>
    </source>
</evidence>
<feature type="transmembrane region" description="Helical" evidence="6">
    <location>
        <begin position="76"/>
        <end position="95"/>
    </location>
</feature>
<evidence type="ECO:0000256" key="3">
    <source>
        <dbReference type="ARBA" id="ARBA00022692"/>
    </source>
</evidence>
<dbReference type="GO" id="GO:0016020">
    <property type="term" value="C:membrane"/>
    <property type="evidence" value="ECO:0007669"/>
    <property type="project" value="UniProtKB-SubCell"/>
</dbReference>
<gene>
    <name evidence="8" type="ORF">MTBPR1_50074</name>
</gene>